<dbReference type="InterPro" id="IPR036390">
    <property type="entry name" value="WH_DNA-bd_sf"/>
</dbReference>
<feature type="domain" description="HTH gntR-type" evidence="4">
    <location>
        <begin position="12"/>
        <end position="80"/>
    </location>
</feature>
<protein>
    <submittedName>
        <fullName evidence="5">Transcriptional regulator, GntR family</fullName>
    </submittedName>
</protein>
<dbReference type="InterPro" id="IPR036388">
    <property type="entry name" value="WH-like_DNA-bd_sf"/>
</dbReference>
<dbReference type="InterPro" id="IPR028082">
    <property type="entry name" value="Peripla_BP_I"/>
</dbReference>
<evidence type="ECO:0000313" key="5">
    <source>
        <dbReference type="EMBL" id="SIQ32485.1"/>
    </source>
</evidence>
<sequence>MTQDKINRDDSKFIYQQICDIILNKIKNREYKKGKLIPSERELSNELEVSRYTIRKAIEELVHQGYLYRVQGTGTFVYDIHGERDDKENKSKQIGVIMPYTDGVNIEILNGIENALDGSDYTFILKDHFNDYKKEAEIIQFMKRQMVDGLIINPAEDQKDSTAIYDLKSEGFPFALVDRKLQFCHTSCVMADNINGSYKATEYLIQLGHENIMFLKGHYSNTSTIEDRITGYKRALREYGIETNNVFTYDEQQSRDKINEQIYNHIEKNNITGVIAVNDIIVIDLIKMTRKYQIEIPEELSVVSFDYTDKIKHLEIKLTTVNQHSDIIGQKSVNLLLEYIEENNQEKEIQQIYQSCDLEIRDSCKSLD</sequence>
<accession>A0A1N6RUH7</accession>
<dbReference type="EMBL" id="FTNC01000003">
    <property type="protein sequence ID" value="SIQ32485.1"/>
    <property type="molecule type" value="Genomic_DNA"/>
</dbReference>
<dbReference type="InterPro" id="IPR046335">
    <property type="entry name" value="LacI/GalR-like_sensor"/>
</dbReference>
<dbReference type="AlphaFoldDB" id="A0A1N6RUH7"/>
<dbReference type="GO" id="GO:0003700">
    <property type="term" value="F:DNA-binding transcription factor activity"/>
    <property type="evidence" value="ECO:0007669"/>
    <property type="project" value="InterPro"/>
</dbReference>
<name>A0A1N6RUH7_9FIRM</name>
<reference evidence="6" key="1">
    <citation type="submission" date="2017-01" db="EMBL/GenBank/DDBJ databases">
        <authorList>
            <person name="Varghese N."/>
            <person name="Submissions S."/>
        </authorList>
    </citation>
    <scope>NUCLEOTIDE SEQUENCE [LARGE SCALE GENOMIC DNA]</scope>
    <source>
        <strain evidence="6">ATCC 700103</strain>
    </source>
</reference>
<dbReference type="Proteomes" id="UP000185669">
    <property type="component" value="Unassembled WGS sequence"/>
</dbReference>
<evidence type="ECO:0000256" key="3">
    <source>
        <dbReference type="ARBA" id="ARBA00023163"/>
    </source>
</evidence>
<keyword evidence="1" id="KW-0805">Transcription regulation</keyword>
<dbReference type="InterPro" id="IPR000524">
    <property type="entry name" value="Tscrpt_reg_HTH_GntR"/>
</dbReference>
<dbReference type="SMART" id="SM00345">
    <property type="entry name" value="HTH_GNTR"/>
    <property type="match status" value="1"/>
</dbReference>
<dbReference type="Pfam" id="PF00392">
    <property type="entry name" value="GntR"/>
    <property type="match status" value="1"/>
</dbReference>
<dbReference type="PANTHER" id="PTHR30146">
    <property type="entry name" value="LACI-RELATED TRANSCRIPTIONAL REPRESSOR"/>
    <property type="match status" value="1"/>
</dbReference>
<dbReference type="GO" id="GO:0000976">
    <property type="term" value="F:transcription cis-regulatory region binding"/>
    <property type="evidence" value="ECO:0007669"/>
    <property type="project" value="TreeGrafter"/>
</dbReference>
<keyword evidence="2" id="KW-0238">DNA-binding</keyword>
<evidence type="ECO:0000259" key="4">
    <source>
        <dbReference type="PROSITE" id="PS50949"/>
    </source>
</evidence>
<dbReference type="Gene3D" id="1.10.10.10">
    <property type="entry name" value="Winged helix-like DNA-binding domain superfamily/Winged helix DNA-binding domain"/>
    <property type="match status" value="1"/>
</dbReference>
<dbReference type="PANTHER" id="PTHR30146:SF109">
    <property type="entry name" value="HTH-TYPE TRANSCRIPTIONAL REGULATOR GALS"/>
    <property type="match status" value="1"/>
</dbReference>
<evidence type="ECO:0000256" key="2">
    <source>
        <dbReference type="ARBA" id="ARBA00023125"/>
    </source>
</evidence>
<evidence type="ECO:0000313" key="6">
    <source>
        <dbReference type="Proteomes" id="UP000185669"/>
    </source>
</evidence>
<dbReference type="PRINTS" id="PR00035">
    <property type="entry name" value="HTHGNTR"/>
</dbReference>
<organism evidence="5 6">
    <name type="scientific">Halanaerobium kushneri</name>
    <dbReference type="NCBI Taxonomy" id="56779"/>
    <lineage>
        <taxon>Bacteria</taxon>
        <taxon>Bacillati</taxon>
        <taxon>Bacillota</taxon>
        <taxon>Clostridia</taxon>
        <taxon>Halanaerobiales</taxon>
        <taxon>Halanaerobiaceae</taxon>
        <taxon>Halanaerobium</taxon>
    </lineage>
</organism>
<dbReference type="PROSITE" id="PS50949">
    <property type="entry name" value="HTH_GNTR"/>
    <property type="match status" value="1"/>
</dbReference>
<dbReference type="RefSeq" id="WP_076543961.1">
    <property type="nucleotide sequence ID" value="NZ_FTNC01000003.1"/>
</dbReference>
<dbReference type="Gene3D" id="3.40.50.2300">
    <property type="match status" value="2"/>
</dbReference>
<dbReference type="FunFam" id="1.10.10.10:FF:000079">
    <property type="entry name" value="GntR family transcriptional regulator"/>
    <property type="match status" value="1"/>
</dbReference>
<dbReference type="SUPFAM" id="SSF53822">
    <property type="entry name" value="Periplasmic binding protein-like I"/>
    <property type="match status" value="1"/>
</dbReference>
<gene>
    <name evidence="5" type="ORF">SAMN05421834_103106</name>
</gene>
<dbReference type="CDD" id="cd06267">
    <property type="entry name" value="PBP1_LacI_sugar_binding-like"/>
    <property type="match status" value="1"/>
</dbReference>
<evidence type="ECO:0000256" key="1">
    <source>
        <dbReference type="ARBA" id="ARBA00023015"/>
    </source>
</evidence>
<dbReference type="CDD" id="cd07377">
    <property type="entry name" value="WHTH_GntR"/>
    <property type="match status" value="1"/>
</dbReference>
<proteinExistence type="predicted"/>
<keyword evidence="6" id="KW-1185">Reference proteome</keyword>
<dbReference type="OrthoDB" id="9801546at2"/>
<dbReference type="SUPFAM" id="SSF46785">
    <property type="entry name" value="Winged helix' DNA-binding domain"/>
    <property type="match status" value="1"/>
</dbReference>
<dbReference type="STRING" id="56779.SAMN05421834_103106"/>
<keyword evidence="3" id="KW-0804">Transcription</keyword>
<dbReference type="Pfam" id="PF13377">
    <property type="entry name" value="Peripla_BP_3"/>
    <property type="match status" value="1"/>
</dbReference>